<dbReference type="Gene3D" id="2.40.128.270">
    <property type="match status" value="1"/>
</dbReference>
<evidence type="ECO:0000313" key="3">
    <source>
        <dbReference type="Proteomes" id="UP000251993"/>
    </source>
</evidence>
<dbReference type="InterPro" id="IPR005184">
    <property type="entry name" value="DUF306_Meta_HslJ"/>
</dbReference>
<feature type="domain" description="DUF306" evidence="1">
    <location>
        <begin position="61"/>
        <end position="162"/>
    </location>
</feature>
<dbReference type="KEGG" id="run:DR864_06175"/>
<accession>A0A344TFC5</accession>
<evidence type="ECO:0000259" key="1">
    <source>
        <dbReference type="Pfam" id="PF03724"/>
    </source>
</evidence>
<sequence>MTNHAGSLNNKKTLLAMIKIPFFAVLLLLCVSCAKTNVTIEDELQAAKNVTNARVNFNKLSGKWTFTEYLKDKTVPADGEASIEFAASETTDKLQVNGRAFVNFYNTHFTFNEAKSSIEFVAPVSTTKMAGTPEMMKAEFNFLNNLKNVTKFSVDGTSLKLYVGEPVSEIMYFKK</sequence>
<reference evidence="2 3" key="1">
    <citation type="submission" date="2018-07" db="EMBL/GenBank/DDBJ databases">
        <title>Genome sequencing of Runella.</title>
        <authorList>
            <person name="Baek M.-G."/>
            <person name="Yi H."/>
        </authorList>
    </citation>
    <scope>NUCLEOTIDE SEQUENCE [LARGE SCALE GENOMIC DNA]</scope>
    <source>
        <strain evidence="2 3">HYN0085</strain>
    </source>
</reference>
<dbReference type="Pfam" id="PF03724">
    <property type="entry name" value="META"/>
    <property type="match status" value="1"/>
</dbReference>
<dbReference type="Proteomes" id="UP000251993">
    <property type="component" value="Chromosome"/>
</dbReference>
<name>A0A344TFC5_9BACT</name>
<protein>
    <recommendedName>
        <fullName evidence="1">DUF306 domain-containing protein</fullName>
    </recommendedName>
</protein>
<dbReference type="OrthoDB" id="953642at2"/>
<gene>
    <name evidence="2" type="ORF">DR864_06175</name>
</gene>
<evidence type="ECO:0000313" key="2">
    <source>
        <dbReference type="EMBL" id="AXE17346.1"/>
    </source>
</evidence>
<organism evidence="2 3">
    <name type="scientific">Runella rosea</name>
    <dbReference type="NCBI Taxonomy" id="2259595"/>
    <lineage>
        <taxon>Bacteria</taxon>
        <taxon>Pseudomonadati</taxon>
        <taxon>Bacteroidota</taxon>
        <taxon>Cytophagia</taxon>
        <taxon>Cytophagales</taxon>
        <taxon>Spirosomataceae</taxon>
        <taxon>Runella</taxon>
    </lineage>
</organism>
<proteinExistence type="predicted"/>
<keyword evidence="3" id="KW-1185">Reference proteome</keyword>
<dbReference type="EMBL" id="CP030850">
    <property type="protein sequence ID" value="AXE17346.1"/>
    <property type="molecule type" value="Genomic_DNA"/>
</dbReference>
<dbReference type="InterPro" id="IPR038670">
    <property type="entry name" value="HslJ-like_sf"/>
</dbReference>
<dbReference type="AlphaFoldDB" id="A0A344TFC5"/>